<dbReference type="InterPro" id="IPR036249">
    <property type="entry name" value="Thioredoxin-like_sf"/>
</dbReference>
<dbReference type="EMBL" id="NIVS01000032">
    <property type="protein sequence ID" value="OWQ52302.1"/>
    <property type="molecule type" value="Genomic_DNA"/>
</dbReference>
<proteinExistence type="predicted"/>
<name>A0A246HKU9_STEMA</name>
<gene>
    <name evidence="2" type="ORF">CEE60_13355</name>
</gene>
<comment type="caution">
    <text evidence="2">The sequence shown here is derived from an EMBL/GenBank/DDBJ whole genome shotgun (WGS) entry which is preliminary data.</text>
</comment>
<evidence type="ECO:0000259" key="1">
    <source>
        <dbReference type="Pfam" id="PF00085"/>
    </source>
</evidence>
<evidence type="ECO:0000313" key="2">
    <source>
        <dbReference type="EMBL" id="OWQ52302.1"/>
    </source>
</evidence>
<reference evidence="2 3" key="1">
    <citation type="submission" date="2017-06" db="EMBL/GenBank/DDBJ databases">
        <authorList>
            <person name="Kim H.J."/>
            <person name="Triplett B.A."/>
        </authorList>
    </citation>
    <scope>NUCLEOTIDE SEQUENCE [LARGE SCALE GENOMIC DNA]</scope>
    <source>
        <strain evidence="2 3">13146</strain>
    </source>
</reference>
<dbReference type="InterPro" id="IPR013766">
    <property type="entry name" value="Thioredoxin_domain"/>
</dbReference>
<accession>A0A246HKU9</accession>
<sequence>MAFVREYSPSDITRAEIDAGSGWVLLEFGTGWCGHCSAAQPLLQKFLGGYDATQVKVEDGKGRPLGRSFAVKLWPTVILLRDGQEIARAVRPHEREDLAPLIDALERGH</sequence>
<dbReference type="CDD" id="cd02947">
    <property type="entry name" value="TRX_family"/>
    <property type="match status" value="1"/>
</dbReference>
<dbReference type="Gene3D" id="3.40.30.10">
    <property type="entry name" value="Glutaredoxin"/>
    <property type="match status" value="1"/>
</dbReference>
<dbReference type="Pfam" id="PF00085">
    <property type="entry name" value="Thioredoxin"/>
    <property type="match status" value="1"/>
</dbReference>
<organism evidence="2 3">
    <name type="scientific">Stenotrophomonas maltophilia</name>
    <name type="common">Pseudomonas maltophilia</name>
    <name type="synonym">Xanthomonas maltophilia</name>
    <dbReference type="NCBI Taxonomy" id="40324"/>
    <lineage>
        <taxon>Bacteria</taxon>
        <taxon>Pseudomonadati</taxon>
        <taxon>Pseudomonadota</taxon>
        <taxon>Gammaproteobacteria</taxon>
        <taxon>Lysobacterales</taxon>
        <taxon>Lysobacteraceae</taxon>
        <taxon>Stenotrophomonas</taxon>
        <taxon>Stenotrophomonas maltophilia group</taxon>
    </lineage>
</organism>
<evidence type="ECO:0000313" key="3">
    <source>
        <dbReference type="Proteomes" id="UP000198157"/>
    </source>
</evidence>
<dbReference type="Proteomes" id="UP000198157">
    <property type="component" value="Unassembled WGS sequence"/>
</dbReference>
<feature type="domain" description="Thioredoxin" evidence="1">
    <location>
        <begin position="16"/>
        <end position="103"/>
    </location>
</feature>
<protein>
    <submittedName>
        <fullName evidence="2">Thiol reductase thioredoxin</fullName>
    </submittedName>
</protein>
<dbReference type="AlphaFoldDB" id="A0A246HKU9"/>
<dbReference type="SUPFAM" id="SSF52833">
    <property type="entry name" value="Thioredoxin-like"/>
    <property type="match status" value="1"/>
</dbReference>
<dbReference type="OrthoDB" id="215495at2"/>